<comment type="similarity">
    <text evidence="2">Belongs to the FliH family.</text>
</comment>
<keyword evidence="3" id="KW-0813">Transport</keyword>
<gene>
    <name evidence="10" type="primary">fliH</name>
    <name evidence="10" type="ORF">ACFFIX_07490</name>
</gene>
<feature type="domain" description="Flagellar assembly protein FliH/Type III secretion system HrpE" evidence="9">
    <location>
        <begin position="129"/>
        <end position="245"/>
    </location>
</feature>
<keyword evidence="5" id="KW-0653">Protein transport</keyword>
<dbReference type="PANTHER" id="PTHR34982:SF1">
    <property type="entry name" value="FLAGELLAR ASSEMBLY PROTEIN FLIH"/>
    <property type="match status" value="1"/>
</dbReference>
<dbReference type="InterPro" id="IPR051472">
    <property type="entry name" value="T3SS_Stator/FliH"/>
</dbReference>
<feature type="coiled-coil region" evidence="8">
    <location>
        <begin position="44"/>
        <end position="86"/>
    </location>
</feature>
<dbReference type="EMBL" id="JBHLVO010000004">
    <property type="protein sequence ID" value="MFC0271293.1"/>
    <property type="molecule type" value="Genomic_DNA"/>
</dbReference>
<evidence type="ECO:0000256" key="1">
    <source>
        <dbReference type="ARBA" id="ARBA00003041"/>
    </source>
</evidence>
<accession>A0ABV6GC90</accession>
<proteinExistence type="inferred from homology"/>
<comment type="function">
    <text evidence="1">Needed for flagellar regrowth and assembly.</text>
</comment>
<evidence type="ECO:0000256" key="8">
    <source>
        <dbReference type="SAM" id="Coils"/>
    </source>
</evidence>
<dbReference type="PANTHER" id="PTHR34982">
    <property type="entry name" value="YOP PROTEINS TRANSLOCATION PROTEIN L"/>
    <property type="match status" value="1"/>
</dbReference>
<reference evidence="10 11" key="1">
    <citation type="submission" date="2024-09" db="EMBL/GenBank/DDBJ databases">
        <authorList>
            <person name="Sun Q."/>
            <person name="Mori K."/>
        </authorList>
    </citation>
    <scope>NUCLEOTIDE SEQUENCE [LARGE SCALE GENOMIC DNA]</scope>
    <source>
        <strain evidence="10 11">CCM 7228</strain>
    </source>
</reference>
<evidence type="ECO:0000256" key="7">
    <source>
        <dbReference type="NCBIfam" id="TIGR03825"/>
    </source>
</evidence>
<evidence type="ECO:0000256" key="3">
    <source>
        <dbReference type="ARBA" id="ARBA00022448"/>
    </source>
</evidence>
<evidence type="ECO:0000256" key="4">
    <source>
        <dbReference type="ARBA" id="ARBA00022795"/>
    </source>
</evidence>
<keyword evidence="6" id="KW-1006">Bacterial flagellum protein export</keyword>
<keyword evidence="4" id="KW-1005">Bacterial flagellum biogenesis</keyword>
<evidence type="ECO:0000313" key="11">
    <source>
        <dbReference type="Proteomes" id="UP001589854"/>
    </source>
</evidence>
<organism evidence="10 11">
    <name type="scientific">Metabacillus herbersteinensis</name>
    <dbReference type="NCBI Taxonomy" id="283816"/>
    <lineage>
        <taxon>Bacteria</taxon>
        <taxon>Bacillati</taxon>
        <taxon>Bacillota</taxon>
        <taxon>Bacilli</taxon>
        <taxon>Bacillales</taxon>
        <taxon>Bacillaceae</taxon>
        <taxon>Metabacillus</taxon>
    </lineage>
</organism>
<keyword evidence="10" id="KW-0966">Cell projection</keyword>
<comment type="caution">
    <text evidence="10">The sequence shown here is derived from an EMBL/GenBank/DDBJ whole genome shotgun (WGS) entry which is preliminary data.</text>
</comment>
<keyword evidence="10" id="KW-0282">Flagellum</keyword>
<name>A0ABV6GC90_9BACI</name>
<dbReference type="InterPro" id="IPR018035">
    <property type="entry name" value="Flagellar_FliH/T3SS_HrpE"/>
</dbReference>
<sequence>MTSLSRLIKSQFTNRNDREKFSISVNTVRDLLEDSIETVDPSVSLRAQKVIHNAENEAKELIQRSHQQLDEVLRSIDQERAAWQEERELIIEQAKQEGYAEGLELGRQEAERMHVEFIEESRKIVTLAKQDYEDKVQSAEETILTLSVKLAEKILASEIDQSQERFTEIIKKALKEVKEYVDIKIHVHPINYQLLLSQKTELTLLITNESDLLIYADEEMDEKSCYIESPFGRIDASIDTQLQQLKDQLLLILRED</sequence>
<keyword evidence="8" id="KW-0175">Coiled coil</keyword>
<dbReference type="Proteomes" id="UP001589854">
    <property type="component" value="Unassembled WGS sequence"/>
</dbReference>
<dbReference type="Pfam" id="PF02108">
    <property type="entry name" value="FliH"/>
    <property type="match status" value="1"/>
</dbReference>
<evidence type="ECO:0000313" key="10">
    <source>
        <dbReference type="EMBL" id="MFC0271293.1"/>
    </source>
</evidence>
<evidence type="ECO:0000256" key="5">
    <source>
        <dbReference type="ARBA" id="ARBA00022927"/>
    </source>
</evidence>
<protein>
    <recommendedName>
        <fullName evidence="7">Flagellar assembly protein FliH</fullName>
    </recommendedName>
</protein>
<keyword evidence="11" id="KW-1185">Reference proteome</keyword>
<evidence type="ECO:0000256" key="2">
    <source>
        <dbReference type="ARBA" id="ARBA00006602"/>
    </source>
</evidence>
<evidence type="ECO:0000256" key="6">
    <source>
        <dbReference type="ARBA" id="ARBA00023225"/>
    </source>
</evidence>
<dbReference type="InterPro" id="IPR022524">
    <property type="entry name" value="FliH_Bacilli"/>
</dbReference>
<evidence type="ECO:0000259" key="9">
    <source>
        <dbReference type="Pfam" id="PF02108"/>
    </source>
</evidence>
<keyword evidence="10" id="KW-0969">Cilium</keyword>
<dbReference type="NCBIfam" id="TIGR03825">
    <property type="entry name" value="FliH_bacil"/>
    <property type="match status" value="1"/>
</dbReference>